<evidence type="ECO:0000256" key="2">
    <source>
        <dbReference type="ARBA" id="ARBA00022771"/>
    </source>
</evidence>
<accession>A0A916DWT3</accession>
<dbReference type="PROSITE" id="PS50199">
    <property type="entry name" value="ZF_RANBP2_2"/>
    <property type="match status" value="1"/>
</dbReference>
<evidence type="ECO:0000313" key="5">
    <source>
        <dbReference type="EMBL" id="BDS15040.1"/>
    </source>
</evidence>
<evidence type="ECO:0000256" key="3">
    <source>
        <dbReference type="ARBA" id="ARBA00022833"/>
    </source>
</evidence>
<protein>
    <recommendedName>
        <fullName evidence="4">RanBP2-type domain-containing protein</fullName>
    </recommendedName>
</protein>
<evidence type="ECO:0000259" key="4">
    <source>
        <dbReference type="PROSITE" id="PS50199"/>
    </source>
</evidence>
<keyword evidence="1" id="KW-0479">Metal-binding</keyword>
<dbReference type="EMBL" id="AP026867">
    <property type="protein sequence ID" value="BDS15040.1"/>
    <property type="molecule type" value="Genomic_DNA"/>
</dbReference>
<evidence type="ECO:0000313" key="6">
    <source>
        <dbReference type="Proteomes" id="UP001060919"/>
    </source>
</evidence>
<keyword evidence="2" id="KW-0863">Zinc-finger</keyword>
<name>A0A916DWT3_9BACT</name>
<organism evidence="5 6">
    <name type="scientific">Aureispira anguillae</name>
    <dbReference type="NCBI Taxonomy" id="2864201"/>
    <lineage>
        <taxon>Bacteria</taxon>
        <taxon>Pseudomonadati</taxon>
        <taxon>Bacteroidota</taxon>
        <taxon>Saprospiria</taxon>
        <taxon>Saprospirales</taxon>
        <taxon>Saprospiraceae</taxon>
        <taxon>Aureispira</taxon>
    </lineage>
</organism>
<reference evidence="5" key="1">
    <citation type="submission" date="2022-09" db="EMBL/GenBank/DDBJ databases">
        <title>Aureispira anguillicida sp. nov., isolated from Leptocephalus of Japanese eel Anguilla japonica.</title>
        <authorList>
            <person name="Yuasa K."/>
            <person name="Mekata T."/>
            <person name="Ikunari K."/>
        </authorList>
    </citation>
    <scope>NUCLEOTIDE SEQUENCE</scope>
    <source>
        <strain evidence="5">EL160426</strain>
    </source>
</reference>
<proteinExistence type="predicted"/>
<dbReference type="GO" id="GO:0008270">
    <property type="term" value="F:zinc ion binding"/>
    <property type="evidence" value="ECO:0007669"/>
    <property type="project" value="UniProtKB-KW"/>
</dbReference>
<keyword evidence="3" id="KW-0862">Zinc</keyword>
<keyword evidence="6" id="KW-1185">Reference proteome</keyword>
<dbReference type="AlphaFoldDB" id="A0A916DWT3"/>
<evidence type="ECO:0000256" key="1">
    <source>
        <dbReference type="ARBA" id="ARBA00022723"/>
    </source>
</evidence>
<gene>
    <name evidence="5" type="ORF">AsAng_0058220</name>
</gene>
<sequence>MAVYVGRWDCTSCGYKGVIGPETECSNCGADRPKNVKFYMADEKDIVQDPDVLQKAKEGPDWRCSYCGQNNKNAESTCKDCGNPRGVADKQLDVKDYSTQNVPRSGDGTRSKPQAQVVAEPPKTLNKKGCFFILAILISLAIALSWSHEIEVQVESFEWERTIRVEENKKIKEEGWSLPQGGELITSFREIHHYEQVLDHYETRTRTQQRATGTEEYVCGKRDLGNGYFEDKYCTRTTYESYEEEYQEPIYRDEPVYQTKYSYWIYRWLISKPIVTTGKNQEPIWGDTYDIKTQSNLREAGRKGMYAVIVRDEKAEIHRHEMNFSKWERLSIGANLKAKRGTVLGGYRGLVEE</sequence>
<dbReference type="InterPro" id="IPR001876">
    <property type="entry name" value="Znf_RanBP2"/>
</dbReference>
<dbReference type="KEGG" id="aup:AsAng_0058220"/>
<feature type="domain" description="RanBP2-type" evidence="4">
    <location>
        <begin position="57"/>
        <end position="87"/>
    </location>
</feature>
<dbReference type="RefSeq" id="WP_264790228.1">
    <property type="nucleotide sequence ID" value="NZ_AP026867.1"/>
</dbReference>
<dbReference type="Proteomes" id="UP001060919">
    <property type="component" value="Chromosome"/>
</dbReference>
<dbReference type="PROSITE" id="PS01358">
    <property type="entry name" value="ZF_RANBP2_1"/>
    <property type="match status" value="1"/>
</dbReference>